<dbReference type="PANTHER" id="PTHR30134:SF2">
    <property type="entry name" value="HYDROGENASE MATURATION FACTOR HYPB"/>
    <property type="match status" value="1"/>
</dbReference>
<dbReference type="Gene3D" id="3.40.50.300">
    <property type="entry name" value="P-loop containing nucleotide triphosphate hydrolases"/>
    <property type="match status" value="1"/>
</dbReference>
<evidence type="ECO:0000256" key="1">
    <source>
        <dbReference type="ARBA" id="ARBA00006211"/>
    </source>
</evidence>
<dbReference type="PANTHER" id="PTHR30134">
    <property type="entry name" value="HYDROGENASE PROTEIN ASSEMBLY PROTEIN, NICKEL CHAPERONE"/>
    <property type="match status" value="1"/>
</dbReference>
<dbReference type="Pfam" id="PF02492">
    <property type="entry name" value="cobW"/>
    <property type="match status" value="1"/>
</dbReference>
<dbReference type="SUPFAM" id="SSF52540">
    <property type="entry name" value="P-loop containing nucleoside triphosphate hydrolases"/>
    <property type="match status" value="1"/>
</dbReference>
<dbReference type="Proteomes" id="UP000231092">
    <property type="component" value="Unassembled WGS sequence"/>
</dbReference>
<gene>
    <name evidence="9" type="ORF">H171_0792</name>
</gene>
<feature type="domain" description="CobW/HypB/UreG nucleotide-binding" evidence="8">
    <location>
        <begin position="36"/>
        <end position="194"/>
    </location>
</feature>
<dbReference type="GO" id="GO:0008270">
    <property type="term" value="F:zinc ion binding"/>
    <property type="evidence" value="ECO:0007669"/>
    <property type="project" value="TreeGrafter"/>
</dbReference>
<dbReference type="GO" id="GO:0016151">
    <property type="term" value="F:nickel cation binding"/>
    <property type="evidence" value="ECO:0007669"/>
    <property type="project" value="InterPro"/>
</dbReference>
<organism evidence="9 10">
    <name type="scientific">[Clostridium] celerecrescens 18A</name>
    <dbReference type="NCBI Taxonomy" id="1286362"/>
    <lineage>
        <taxon>Bacteria</taxon>
        <taxon>Bacillati</taxon>
        <taxon>Bacillota</taxon>
        <taxon>Clostridia</taxon>
        <taxon>Lachnospirales</taxon>
        <taxon>Lachnospiraceae</taxon>
        <taxon>Lacrimispora</taxon>
    </lineage>
</organism>
<dbReference type="EMBL" id="PGET01000001">
    <property type="protein sequence ID" value="PJJ27327.1"/>
    <property type="molecule type" value="Genomic_DNA"/>
</dbReference>
<dbReference type="InterPro" id="IPR004392">
    <property type="entry name" value="Hyd_mat_HypB"/>
</dbReference>
<evidence type="ECO:0000256" key="5">
    <source>
        <dbReference type="ARBA" id="ARBA00022801"/>
    </source>
</evidence>
<evidence type="ECO:0000256" key="3">
    <source>
        <dbReference type="ARBA" id="ARBA00022723"/>
    </source>
</evidence>
<keyword evidence="3" id="KW-0479">Metal-binding</keyword>
<protein>
    <submittedName>
        <fullName evidence="9">Hydrogenase nickel incorporation protein HypB</fullName>
    </submittedName>
</protein>
<evidence type="ECO:0000256" key="4">
    <source>
        <dbReference type="ARBA" id="ARBA00022741"/>
    </source>
</evidence>
<dbReference type="GO" id="GO:0003924">
    <property type="term" value="F:GTPase activity"/>
    <property type="evidence" value="ECO:0007669"/>
    <property type="project" value="InterPro"/>
</dbReference>
<keyword evidence="5" id="KW-0378">Hydrolase</keyword>
<keyword evidence="7" id="KW-0342">GTP-binding</keyword>
<evidence type="ECO:0000256" key="6">
    <source>
        <dbReference type="ARBA" id="ARBA00022833"/>
    </source>
</evidence>
<comment type="caution">
    <text evidence="9">The sequence shown here is derived from an EMBL/GenBank/DDBJ whole genome shotgun (WGS) entry which is preliminary data.</text>
</comment>
<name>A0A2M8Z1J3_9FIRM</name>
<keyword evidence="6" id="KW-0862">Zinc</keyword>
<accession>A0A2M8Z1J3</accession>
<comment type="similarity">
    <text evidence="1">Belongs to the SIMIBI class G3E GTPase family. HypB/HupM subfamily.</text>
</comment>
<keyword evidence="4" id="KW-0547">Nucleotide-binding</keyword>
<dbReference type="RefSeq" id="WP_100303982.1">
    <property type="nucleotide sequence ID" value="NZ_PGET01000001.1"/>
</dbReference>
<sequence length="220" mass="24171">MSENKEIEIMQSVYDKNDQVASQINASLTNNGIYAINVMGAPGAGKTTSLIQIIKRLTDVASYVIEGDIEADFDTKTLRSLGVKAIQINTGGACHLDSPLIGAAVDELKISDGILFIENIGNLVCPAEFMIGEHAKMLISTVTEGSDKPYKYPLAFEKADLILLNKCDLLPYIDFDEDFFMKGVRALNQTAPVIKVSGKTEEGYEKVVEWIMEKTRSLQK</sequence>
<reference evidence="9 10" key="1">
    <citation type="submission" date="2017-11" db="EMBL/GenBank/DDBJ databases">
        <title>Understudied soil microbes with underappreciated capabilities: Untangling the Clostridium saccharolyticum group.</title>
        <authorList>
            <person name="Leschine S."/>
        </authorList>
    </citation>
    <scope>NUCLEOTIDE SEQUENCE [LARGE SCALE GENOMIC DNA]</scope>
    <source>
        <strain evidence="9 10">18A</strain>
    </source>
</reference>
<dbReference type="GO" id="GO:0005525">
    <property type="term" value="F:GTP binding"/>
    <property type="evidence" value="ECO:0007669"/>
    <property type="project" value="UniProtKB-KW"/>
</dbReference>
<dbReference type="PIRSF" id="PIRSF005624">
    <property type="entry name" value="Ni-bind_GTPase"/>
    <property type="match status" value="1"/>
</dbReference>
<dbReference type="OrthoDB" id="9802035at2"/>
<dbReference type="AlphaFoldDB" id="A0A2M8Z1J3"/>
<dbReference type="NCBIfam" id="TIGR00073">
    <property type="entry name" value="hypB"/>
    <property type="match status" value="1"/>
</dbReference>
<evidence type="ECO:0000256" key="7">
    <source>
        <dbReference type="ARBA" id="ARBA00023134"/>
    </source>
</evidence>
<evidence type="ECO:0000259" key="8">
    <source>
        <dbReference type="Pfam" id="PF02492"/>
    </source>
</evidence>
<proteinExistence type="inferred from homology"/>
<evidence type="ECO:0000256" key="2">
    <source>
        <dbReference type="ARBA" id="ARBA00022596"/>
    </source>
</evidence>
<evidence type="ECO:0000313" key="10">
    <source>
        <dbReference type="Proteomes" id="UP000231092"/>
    </source>
</evidence>
<evidence type="ECO:0000313" key="9">
    <source>
        <dbReference type="EMBL" id="PJJ27327.1"/>
    </source>
</evidence>
<dbReference type="GO" id="GO:0051604">
    <property type="term" value="P:protein maturation"/>
    <property type="evidence" value="ECO:0007669"/>
    <property type="project" value="InterPro"/>
</dbReference>
<dbReference type="InterPro" id="IPR027417">
    <property type="entry name" value="P-loop_NTPase"/>
</dbReference>
<dbReference type="InterPro" id="IPR003495">
    <property type="entry name" value="CobW/HypB/UreG_nucleotide-bd"/>
</dbReference>
<keyword evidence="2" id="KW-0533">Nickel</keyword>